<proteinExistence type="predicted"/>
<sequence length="550" mass="61531">MKKVRRFLAGGLVFAMAVSLIGCQSTGEVSKNADTKGTAVSDAAGGKEEFKTTYGSKKFDDVTITVEVFDRSNAPEGSTVIDNRWTKYINQEMNKVGITVKFVAVPRADEVNKAQLMMASGTGPDIMICYTSSIVEGFYKDGGTYDLSPYVDGEDQAKNLKEYIGKDCMDLGRNQQGELWAIPARRSTTASTNLFIRKDWLDELGLQAPTTKEEMYHVLQEFKKYKPDSFAASFWVCTKASDIAGVMATSFLKNVKDEKAYAIEADSATSLIYMDPGFGEYFKWMNQLYNEGLIDPEYYVDTTENALKEDFVNGKVGCFESNVNYNVDSLRGSLLKVLQSTDPKADVISIPPIKNDNDGEIYNKNYPINGAYLFVPKSAKNVEAAVTYLDWLATKEGGFTIFHGFEGEHFKYDDAGVPCVLDASYNTKDKDWTRHDLFIIGNQGYYKTADEFALATSKECPGYENYVLDNFKNASVGTIRHDPTFTAPTATEKNTEISVIREEYFVKLVTCQPDKFDATLQEFKDKLKKAGYDQIIKERTDYYDGVFAGK</sequence>
<reference evidence="3 4" key="1">
    <citation type="submission" date="2018-02" db="EMBL/GenBank/DDBJ databases">
        <title>Genomic Encyclopedia of Archaeal and Bacterial Type Strains, Phase II (KMG-II): from individual species to whole genera.</title>
        <authorList>
            <person name="Goeker M."/>
        </authorList>
    </citation>
    <scope>NUCLEOTIDE SEQUENCE [LARGE SCALE GENOMIC DNA]</scope>
    <source>
        <strain evidence="3 4">DSM 3808</strain>
    </source>
</reference>
<dbReference type="PROSITE" id="PS51257">
    <property type="entry name" value="PROKAR_LIPOPROTEIN"/>
    <property type="match status" value="1"/>
</dbReference>
<dbReference type="RefSeq" id="WP_170072348.1">
    <property type="nucleotide sequence ID" value="NZ_PTJA01000006.1"/>
</dbReference>
<accession>A0A2S6HS83</accession>
<keyword evidence="1" id="KW-0732">Signal</keyword>
<dbReference type="Pfam" id="PF12010">
    <property type="entry name" value="DUF3502"/>
    <property type="match status" value="1"/>
</dbReference>
<name>A0A2S6HS83_9FIRM</name>
<protein>
    <submittedName>
        <fullName evidence="3">Putative aldouronate transport system substrate-binding protein</fullName>
    </submittedName>
</protein>
<dbReference type="SUPFAM" id="SSF53850">
    <property type="entry name" value="Periplasmic binding protein-like II"/>
    <property type="match status" value="1"/>
</dbReference>
<dbReference type="Pfam" id="PF01547">
    <property type="entry name" value="SBP_bac_1"/>
    <property type="match status" value="1"/>
</dbReference>
<keyword evidence="4" id="KW-1185">Reference proteome</keyword>
<dbReference type="Proteomes" id="UP000237749">
    <property type="component" value="Unassembled WGS sequence"/>
</dbReference>
<dbReference type="PANTHER" id="PTHR43649">
    <property type="entry name" value="ARABINOSE-BINDING PROTEIN-RELATED"/>
    <property type="match status" value="1"/>
</dbReference>
<evidence type="ECO:0000256" key="1">
    <source>
        <dbReference type="SAM" id="SignalP"/>
    </source>
</evidence>
<dbReference type="AlphaFoldDB" id="A0A2S6HS83"/>
<dbReference type="InterPro" id="IPR006059">
    <property type="entry name" value="SBP"/>
</dbReference>
<comment type="caution">
    <text evidence="3">The sequence shown here is derived from an EMBL/GenBank/DDBJ whole genome shotgun (WGS) entry which is preliminary data.</text>
</comment>
<evidence type="ECO:0000313" key="4">
    <source>
        <dbReference type="Proteomes" id="UP000237749"/>
    </source>
</evidence>
<gene>
    <name evidence="3" type="ORF">BXY41_106135</name>
</gene>
<organism evidence="3 4">
    <name type="scientific">Lacrimispora xylanisolvens</name>
    <dbReference type="NCBI Taxonomy" id="384636"/>
    <lineage>
        <taxon>Bacteria</taxon>
        <taxon>Bacillati</taxon>
        <taxon>Bacillota</taxon>
        <taxon>Clostridia</taxon>
        <taxon>Lachnospirales</taxon>
        <taxon>Lachnospiraceae</taxon>
        <taxon>Lacrimispora</taxon>
    </lineage>
</organism>
<feature type="signal peptide" evidence="1">
    <location>
        <begin position="1"/>
        <end position="17"/>
    </location>
</feature>
<evidence type="ECO:0000259" key="2">
    <source>
        <dbReference type="Pfam" id="PF12010"/>
    </source>
</evidence>
<dbReference type="Gene3D" id="3.40.190.10">
    <property type="entry name" value="Periplasmic binding protein-like II"/>
    <property type="match status" value="2"/>
</dbReference>
<dbReference type="EMBL" id="PTJA01000006">
    <property type="protein sequence ID" value="PPK80545.1"/>
    <property type="molecule type" value="Genomic_DNA"/>
</dbReference>
<dbReference type="InterPro" id="IPR022627">
    <property type="entry name" value="DUF3502"/>
</dbReference>
<feature type="domain" description="DUF3502" evidence="2">
    <location>
        <begin position="495"/>
        <end position="539"/>
    </location>
</feature>
<dbReference type="InterPro" id="IPR050490">
    <property type="entry name" value="Bact_solute-bd_prot1"/>
</dbReference>
<feature type="chain" id="PRO_5038728932" evidence="1">
    <location>
        <begin position="18"/>
        <end position="550"/>
    </location>
</feature>
<evidence type="ECO:0000313" key="3">
    <source>
        <dbReference type="EMBL" id="PPK80545.1"/>
    </source>
</evidence>